<accession>A0ABZ3H3B6</accession>
<organism evidence="8 9">
    <name type="scientific">Geoglobus acetivorans</name>
    <dbReference type="NCBI Taxonomy" id="565033"/>
    <lineage>
        <taxon>Archaea</taxon>
        <taxon>Methanobacteriati</taxon>
        <taxon>Methanobacteriota</taxon>
        <taxon>Archaeoglobi</taxon>
        <taxon>Archaeoglobales</taxon>
        <taxon>Archaeoglobaceae</taxon>
        <taxon>Geoglobus</taxon>
    </lineage>
</organism>
<evidence type="ECO:0000256" key="1">
    <source>
        <dbReference type="ARBA" id="ARBA00012121"/>
    </source>
</evidence>
<evidence type="ECO:0000256" key="2">
    <source>
        <dbReference type="ARBA" id="ARBA00022679"/>
    </source>
</evidence>
<comment type="function">
    <text evidence="5 6">Catalyzes the synthesis of activated sulfate.</text>
</comment>
<feature type="domain" description="APS kinase" evidence="7">
    <location>
        <begin position="2"/>
        <end position="148"/>
    </location>
</feature>
<proteinExistence type="inferred from homology"/>
<protein>
    <recommendedName>
        <fullName evidence="1 5">Adenylyl-sulfate kinase</fullName>
        <ecNumber evidence="1 5">2.7.1.25</ecNumber>
    </recommendedName>
    <alternativeName>
        <fullName evidence="5">APS kinase</fullName>
    </alternativeName>
    <alternativeName>
        <fullName evidence="5">ATP adenosine-5'-phosphosulfate 3'-phosphotransferase</fullName>
    </alternativeName>
    <alternativeName>
        <fullName evidence="5">Adenosine-5'-phosphosulfate kinase</fullName>
    </alternativeName>
</protein>
<keyword evidence="9" id="KW-1185">Reference proteome</keyword>
<dbReference type="GO" id="GO:0004020">
    <property type="term" value="F:adenylylsulfate kinase activity"/>
    <property type="evidence" value="ECO:0007669"/>
    <property type="project" value="UniProtKB-EC"/>
</dbReference>
<dbReference type="NCBIfam" id="TIGR00455">
    <property type="entry name" value="apsK"/>
    <property type="match status" value="1"/>
</dbReference>
<dbReference type="InterPro" id="IPR059117">
    <property type="entry name" value="APS_kinase_dom"/>
</dbReference>
<dbReference type="Pfam" id="PF01583">
    <property type="entry name" value="APS_kinase"/>
    <property type="match status" value="1"/>
</dbReference>
<comment type="catalytic activity">
    <reaction evidence="5 6">
        <text>adenosine 5'-phosphosulfate + ATP = 3'-phosphoadenylyl sulfate + ADP + H(+)</text>
        <dbReference type="Rhea" id="RHEA:24152"/>
        <dbReference type="ChEBI" id="CHEBI:15378"/>
        <dbReference type="ChEBI" id="CHEBI:30616"/>
        <dbReference type="ChEBI" id="CHEBI:58243"/>
        <dbReference type="ChEBI" id="CHEBI:58339"/>
        <dbReference type="ChEBI" id="CHEBI:456216"/>
        <dbReference type="EC" id="2.7.1.25"/>
    </reaction>
</comment>
<reference evidence="8 9" key="1">
    <citation type="submission" date="2021-11" db="EMBL/GenBank/DDBJ databases">
        <title>Whole genome of Geoglobus acetivorans.</title>
        <authorList>
            <person name="Liu D."/>
        </authorList>
    </citation>
    <scope>NUCLEOTIDE SEQUENCE [LARGE SCALE GENOMIC DNA]</scope>
    <source>
        <strain evidence="8 9">SBH6</strain>
    </source>
</reference>
<dbReference type="RefSeq" id="WP_193808570.1">
    <property type="nucleotide sequence ID" value="NZ_CP087714.1"/>
</dbReference>
<dbReference type="CDD" id="cd02027">
    <property type="entry name" value="APSK"/>
    <property type="match status" value="1"/>
</dbReference>
<dbReference type="GeneID" id="90448174"/>
<keyword evidence="2 5" id="KW-0808">Transferase</keyword>
<dbReference type="NCBIfam" id="NF003013">
    <property type="entry name" value="PRK03846.1"/>
    <property type="match status" value="1"/>
</dbReference>
<dbReference type="PANTHER" id="PTHR42700:SF1">
    <property type="entry name" value="SULFATE ADENYLYLTRANSFERASE"/>
    <property type="match status" value="1"/>
</dbReference>
<comment type="similarity">
    <text evidence="5 6">Belongs to the APS kinase family.</text>
</comment>
<evidence type="ECO:0000313" key="9">
    <source>
        <dbReference type="Proteomes" id="UP001492541"/>
    </source>
</evidence>
<feature type="binding site" evidence="5">
    <location>
        <begin position="9"/>
        <end position="16"/>
    </location>
    <ligand>
        <name>ATP</name>
        <dbReference type="ChEBI" id="CHEBI:30616"/>
    </ligand>
</feature>
<dbReference type="PANTHER" id="PTHR42700">
    <property type="entry name" value="SULFATE ADENYLYLTRANSFERASE"/>
    <property type="match status" value="1"/>
</dbReference>
<dbReference type="InterPro" id="IPR002891">
    <property type="entry name" value="APS"/>
</dbReference>
<dbReference type="SUPFAM" id="SSF52540">
    <property type="entry name" value="P-loop containing nucleoside triphosphate hydrolases"/>
    <property type="match status" value="1"/>
</dbReference>
<keyword evidence="5 6" id="KW-0418">Kinase</keyword>
<sequence length="174" mass="19674">MSFVIWLTGPSGAGKTTLAKALEKELKGRGMKVEVLDGDEIRRTLYPDIGFSREAREMHNRVVIHMAKLLSRNGIVAVVSLISPYRSVRMKARGEIGRFVEVYLKCPLEVRIERDPKGLYAKALRGEIKGLTGYDGVYEEPENPEVVLESHRMSVEEEVREVLKKAEELGYLEV</sequence>
<evidence type="ECO:0000256" key="6">
    <source>
        <dbReference type="RuleBase" id="RU004347"/>
    </source>
</evidence>
<keyword evidence="4 5" id="KW-0067">ATP-binding</keyword>
<comment type="pathway">
    <text evidence="5 6">Sulfur metabolism; hydrogen sulfide biosynthesis; sulfite from sulfate: step 2/3.</text>
</comment>
<evidence type="ECO:0000259" key="7">
    <source>
        <dbReference type="Pfam" id="PF01583"/>
    </source>
</evidence>
<feature type="active site" description="Phosphoserine intermediate" evidence="5">
    <location>
        <position position="83"/>
    </location>
</feature>
<dbReference type="Proteomes" id="UP001492541">
    <property type="component" value="Chromosome"/>
</dbReference>
<evidence type="ECO:0000256" key="4">
    <source>
        <dbReference type="ARBA" id="ARBA00022840"/>
    </source>
</evidence>
<evidence type="ECO:0000313" key="8">
    <source>
        <dbReference type="EMBL" id="XAT63932.1"/>
    </source>
</evidence>
<dbReference type="EC" id="2.7.1.25" evidence="1 5"/>
<dbReference type="NCBIfam" id="NF004041">
    <property type="entry name" value="PRK05541.1"/>
    <property type="match status" value="1"/>
</dbReference>
<dbReference type="InterPro" id="IPR050512">
    <property type="entry name" value="Sulf_AdTrans/APS_kinase"/>
</dbReference>
<evidence type="ECO:0000256" key="5">
    <source>
        <dbReference type="HAMAP-Rule" id="MF_00065"/>
    </source>
</evidence>
<dbReference type="HAMAP" id="MF_00065">
    <property type="entry name" value="Adenylyl_sulf_kinase"/>
    <property type="match status" value="1"/>
</dbReference>
<evidence type="ECO:0000256" key="3">
    <source>
        <dbReference type="ARBA" id="ARBA00022741"/>
    </source>
</evidence>
<keyword evidence="3 5" id="KW-0547">Nucleotide-binding</keyword>
<dbReference type="EMBL" id="CP087714">
    <property type="protein sequence ID" value="XAT63932.1"/>
    <property type="molecule type" value="Genomic_DNA"/>
</dbReference>
<gene>
    <name evidence="5 8" type="primary">cysC</name>
    <name evidence="8" type="ORF">LPQ35_00780</name>
</gene>
<name>A0ABZ3H3B6_GEOAI</name>
<dbReference type="InterPro" id="IPR027417">
    <property type="entry name" value="P-loop_NTPase"/>
</dbReference>
<keyword evidence="5" id="KW-0597">Phosphoprotein</keyword>
<dbReference type="Gene3D" id="3.40.50.300">
    <property type="entry name" value="P-loop containing nucleotide triphosphate hydrolases"/>
    <property type="match status" value="1"/>
</dbReference>